<organism evidence="1 2">
    <name type="scientific">Novosphingobium resinovorum</name>
    <dbReference type="NCBI Taxonomy" id="158500"/>
    <lineage>
        <taxon>Bacteria</taxon>
        <taxon>Pseudomonadati</taxon>
        <taxon>Pseudomonadota</taxon>
        <taxon>Alphaproteobacteria</taxon>
        <taxon>Sphingomonadales</taxon>
        <taxon>Sphingomonadaceae</taxon>
        <taxon>Novosphingobium</taxon>
    </lineage>
</organism>
<dbReference type="OrthoDB" id="7193445at2"/>
<dbReference type="InterPro" id="IPR011989">
    <property type="entry name" value="ARM-like"/>
</dbReference>
<name>A0A1D8A0I0_9SPHN</name>
<dbReference type="KEGG" id="nre:BES08_01730"/>
<sequence length="179" mass="19863">MPDRYFPPSEFLQAVIVDDVCFGGHVFGEANLQRLIAATRHTDAANRDWAVMLLSQLKLDRPDVRAALSEAAEDDASEVRVEAIHGLALIDPRAALPFLSKALRGETVSMPLLEAAELVADPMLICDLEAFAEESDDAFLDTLVANRDRRMPRLDSEVRFALSKSIRSFGQFLSVLMFK</sequence>
<protein>
    <recommendedName>
        <fullName evidence="3">Lyase</fullName>
    </recommendedName>
</protein>
<gene>
    <name evidence="1" type="ORF">BES08_01730</name>
</gene>
<accession>A0A1D8A0I0</accession>
<dbReference type="Pfam" id="PF13646">
    <property type="entry name" value="HEAT_2"/>
    <property type="match status" value="1"/>
</dbReference>
<dbReference type="EMBL" id="CP017075">
    <property type="protein sequence ID" value="AOR75618.1"/>
    <property type="molecule type" value="Genomic_DNA"/>
</dbReference>
<dbReference type="RefSeq" id="WP_069707533.1">
    <property type="nucleotide sequence ID" value="NZ_CP017075.1"/>
</dbReference>
<evidence type="ECO:0008006" key="3">
    <source>
        <dbReference type="Google" id="ProtNLM"/>
    </source>
</evidence>
<dbReference type="AlphaFoldDB" id="A0A1D8A0I0"/>
<keyword evidence="2" id="KW-1185">Reference proteome</keyword>
<dbReference type="Gene3D" id="1.25.10.10">
    <property type="entry name" value="Leucine-rich Repeat Variant"/>
    <property type="match status" value="1"/>
</dbReference>
<dbReference type="Proteomes" id="UP000094626">
    <property type="component" value="Chromosome"/>
</dbReference>
<reference evidence="2" key="1">
    <citation type="journal article" date="2017" name="J. Biotechnol.">
        <title>Complete genome sequence of Novosphingobium resinovorum SA1, a versatile xenobiotic-degrading bacterium capable of utilizing sulfanilic acid.</title>
        <authorList>
            <person name="Hegedus B."/>
            <person name="Kos P.B."/>
            <person name="Balint B."/>
            <person name="Maroti G."/>
            <person name="Gan H.M."/>
            <person name="Perei K."/>
            <person name="Rakhely G."/>
        </authorList>
    </citation>
    <scope>NUCLEOTIDE SEQUENCE [LARGE SCALE GENOMIC DNA]</scope>
    <source>
        <strain evidence="2">SA1</strain>
    </source>
</reference>
<evidence type="ECO:0000313" key="2">
    <source>
        <dbReference type="Proteomes" id="UP000094626"/>
    </source>
</evidence>
<dbReference type="SUPFAM" id="SSF48371">
    <property type="entry name" value="ARM repeat"/>
    <property type="match status" value="1"/>
</dbReference>
<evidence type="ECO:0000313" key="1">
    <source>
        <dbReference type="EMBL" id="AOR75618.1"/>
    </source>
</evidence>
<dbReference type="InterPro" id="IPR016024">
    <property type="entry name" value="ARM-type_fold"/>
</dbReference>
<proteinExistence type="predicted"/>